<sequence>MEILLHLTGLKRCSFFYHLQLKIDKNVAIRQEIVEIYRKNDGNYGYRRITLALRKMFGAINHKRVQAIMQ</sequence>
<dbReference type="AlphaFoldDB" id="A0A2U0TD12"/>
<organism evidence="2 3">
    <name type="scientific">Alitibacter langaaensis DSM 22999</name>
    <dbReference type="NCBI Taxonomy" id="1122935"/>
    <lineage>
        <taxon>Bacteria</taxon>
        <taxon>Pseudomonadati</taxon>
        <taxon>Pseudomonadota</taxon>
        <taxon>Gammaproteobacteria</taxon>
        <taxon>Pasteurellales</taxon>
        <taxon>Pasteurellaceae</taxon>
        <taxon>Alitibacter</taxon>
    </lineage>
</organism>
<feature type="domain" description="HTH-like" evidence="1">
    <location>
        <begin position="28"/>
        <end position="70"/>
    </location>
</feature>
<dbReference type="EMBL" id="QENU01000002">
    <property type="protein sequence ID" value="PVX41506.1"/>
    <property type="molecule type" value="Genomic_DNA"/>
</dbReference>
<proteinExistence type="predicted"/>
<gene>
    <name evidence="2" type="ORF">C8D76_102205</name>
</gene>
<dbReference type="Proteomes" id="UP000245909">
    <property type="component" value="Unassembled WGS sequence"/>
</dbReference>
<protein>
    <submittedName>
        <fullName evidence="2">Helix-turn-helix protein</fullName>
    </submittedName>
</protein>
<dbReference type="InterPro" id="IPR025948">
    <property type="entry name" value="HTH-like_dom"/>
</dbReference>
<name>A0A2U0TD12_9PAST</name>
<evidence type="ECO:0000313" key="3">
    <source>
        <dbReference type="Proteomes" id="UP000245909"/>
    </source>
</evidence>
<reference evidence="2 3" key="1">
    <citation type="submission" date="2018-05" db="EMBL/GenBank/DDBJ databases">
        <title>Genomic Encyclopedia of Type Strains, Phase IV (KMG-IV): sequencing the most valuable type-strain genomes for metagenomic binning, comparative biology and taxonomic classification.</title>
        <authorList>
            <person name="Goeker M."/>
        </authorList>
    </citation>
    <scope>NUCLEOTIDE SEQUENCE [LARGE SCALE GENOMIC DNA]</scope>
    <source>
        <strain evidence="2 3">DSM 22999</strain>
    </source>
</reference>
<keyword evidence="3" id="KW-1185">Reference proteome</keyword>
<comment type="caution">
    <text evidence="2">The sequence shown here is derived from an EMBL/GenBank/DDBJ whole genome shotgun (WGS) entry which is preliminary data.</text>
</comment>
<evidence type="ECO:0000259" key="1">
    <source>
        <dbReference type="Pfam" id="PF13276"/>
    </source>
</evidence>
<evidence type="ECO:0000313" key="2">
    <source>
        <dbReference type="EMBL" id="PVX41506.1"/>
    </source>
</evidence>
<dbReference type="Pfam" id="PF13276">
    <property type="entry name" value="HTH_21"/>
    <property type="match status" value="1"/>
</dbReference>
<accession>A0A2U0TD12</accession>